<dbReference type="PANTHER" id="PTHR48090">
    <property type="entry name" value="UNDECAPRENYL-PHOSPHATE 4-DEOXY-4-FORMAMIDO-L-ARABINOSE TRANSFERASE-RELATED"/>
    <property type="match status" value="1"/>
</dbReference>
<dbReference type="CDD" id="cd04179">
    <property type="entry name" value="DPM_DPG-synthase_like"/>
    <property type="match status" value="1"/>
</dbReference>
<dbReference type="Proteomes" id="UP000568888">
    <property type="component" value="Unassembled WGS sequence"/>
</dbReference>
<name>A0A6V8MWV1_9BACT</name>
<dbReference type="EMBL" id="CP096574">
    <property type="protein sequence ID" value="UPU34321.1"/>
    <property type="molecule type" value="Genomic_DNA"/>
</dbReference>
<keyword evidence="1" id="KW-1133">Transmembrane helix</keyword>
<dbReference type="PANTHER" id="PTHR48090:SF7">
    <property type="entry name" value="RFBJ PROTEIN"/>
    <property type="match status" value="1"/>
</dbReference>
<dbReference type="SUPFAM" id="SSF53448">
    <property type="entry name" value="Nucleotide-diphospho-sugar transferases"/>
    <property type="match status" value="1"/>
</dbReference>
<evidence type="ECO:0000313" key="6">
    <source>
        <dbReference type="Proteomes" id="UP000831485"/>
    </source>
</evidence>
<evidence type="ECO:0000256" key="1">
    <source>
        <dbReference type="SAM" id="Phobius"/>
    </source>
</evidence>
<keyword evidence="6" id="KW-1185">Reference proteome</keyword>
<evidence type="ECO:0000259" key="2">
    <source>
        <dbReference type="Pfam" id="PF00535"/>
    </source>
</evidence>
<dbReference type="Gene3D" id="3.90.550.10">
    <property type="entry name" value="Spore Coat Polysaccharide Biosynthesis Protein SpsA, Chain A"/>
    <property type="match status" value="1"/>
</dbReference>
<dbReference type="InterPro" id="IPR029044">
    <property type="entry name" value="Nucleotide-diphossugar_trans"/>
</dbReference>
<reference evidence="3" key="2">
    <citation type="journal article" date="2021" name="Int. J. Syst. Evol. Microbiol.">
        <title>Geomonas silvestris sp. nov., Geomonas paludis sp. nov. and Geomonas limicola sp. nov., isolated from terrestrial environments, and emended description of the genus Geomonas.</title>
        <authorList>
            <person name="Itoh H."/>
            <person name="Xu Z."/>
            <person name="Masuda Y."/>
            <person name="Ushijima N."/>
            <person name="Hayakawa C."/>
            <person name="Shiratori Y."/>
            <person name="Senoo K."/>
        </authorList>
    </citation>
    <scope>NUCLEOTIDE SEQUENCE</scope>
    <source>
        <strain evidence="3">Red736</strain>
    </source>
</reference>
<reference evidence="4" key="3">
    <citation type="submission" date="2022-04" db="EMBL/GenBank/DDBJ databases">
        <authorList>
            <person name="Liu G."/>
        </authorList>
    </citation>
    <scope>NUCLEOTIDE SEQUENCE</scope>
    <source>
        <strain evidence="4">RG22</strain>
    </source>
</reference>
<dbReference type="InterPro" id="IPR001173">
    <property type="entry name" value="Glyco_trans_2-like"/>
</dbReference>
<feature type="transmembrane region" description="Helical" evidence="1">
    <location>
        <begin position="60"/>
        <end position="83"/>
    </location>
</feature>
<evidence type="ECO:0000313" key="5">
    <source>
        <dbReference type="Proteomes" id="UP000568888"/>
    </source>
</evidence>
<dbReference type="InterPro" id="IPR050256">
    <property type="entry name" value="Glycosyltransferase_2"/>
</dbReference>
<accession>A0A6V8MWV1</accession>
<evidence type="ECO:0000313" key="3">
    <source>
        <dbReference type="EMBL" id="GFO64304.1"/>
    </source>
</evidence>
<evidence type="ECO:0000313" key="4">
    <source>
        <dbReference type="EMBL" id="UPU34321.1"/>
    </source>
</evidence>
<gene>
    <name evidence="3" type="ORF">GMPD_22230</name>
    <name evidence="4" type="ORF">M1B72_12760</name>
</gene>
<dbReference type="RefSeq" id="WP_183347234.1">
    <property type="nucleotide sequence ID" value="NZ_BLXY01000003.1"/>
</dbReference>
<dbReference type="Pfam" id="PF00535">
    <property type="entry name" value="Glycos_transf_2"/>
    <property type="match status" value="1"/>
</dbReference>
<reference evidence="5" key="1">
    <citation type="submission" date="2020-06" db="EMBL/GenBank/DDBJ databases">
        <title>Draft genomic sequecing of Geomonas sp. Red736.</title>
        <authorList>
            <person name="Itoh H."/>
            <person name="Xu Z.X."/>
            <person name="Ushijima N."/>
            <person name="Masuda Y."/>
            <person name="Shiratori Y."/>
            <person name="Senoo K."/>
        </authorList>
    </citation>
    <scope>NUCLEOTIDE SEQUENCE [LARGE SCALE GENOMIC DNA]</scope>
    <source>
        <strain evidence="5">Red736</strain>
    </source>
</reference>
<dbReference type="EMBL" id="BLXY01000003">
    <property type="protein sequence ID" value="GFO64304.1"/>
    <property type="molecule type" value="Genomic_DNA"/>
</dbReference>
<dbReference type="Proteomes" id="UP000831485">
    <property type="component" value="Chromosome"/>
</dbReference>
<keyword evidence="1" id="KW-0812">Transmembrane</keyword>
<protein>
    <submittedName>
        <fullName evidence="4">Glycosyltransferase family 2 protein</fullName>
    </submittedName>
</protein>
<proteinExistence type="predicted"/>
<sequence length="337" mass="37475">MTEISSSANVAPGFSRFPAFLYGLLIAGLGMAVYLTGVLLGFFRLLLQADGQLLWVVDRIVWYSGVPVVAGLILILCDLFLLLPYKRHDRVVRWAPSDGKSLTVVLTAFNDELSIGAAVEDFAAHPLVQRVVVVDNNSSDRTAEVARKAGAIVVHEPVPGYGSCVYRALREGLRYTDTDLTLLCEGDMTFRAYDIDKFLAYLPHADLVNGTRISEQLREQRTQLSTFMYYGNFFAGKLLEVKHLGKGTFTDVGTTYKLCRNRPLERLLPYLTPSINLEFNAHLLDTALARGLAVVECPITFHNRVGLSKGGNSSNWKALRVGTRMILGIVFGWRKRR</sequence>
<organism evidence="3 5">
    <name type="scientific">Geomonas paludis</name>
    <dbReference type="NCBI Taxonomy" id="2740185"/>
    <lineage>
        <taxon>Bacteria</taxon>
        <taxon>Pseudomonadati</taxon>
        <taxon>Thermodesulfobacteriota</taxon>
        <taxon>Desulfuromonadia</taxon>
        <taxon>Geobacterales</taxon>
        <taxon>Geobacteraceae</taxon>
        <taxon>Geomonas</taxon>
    </lineage>
</organism>
<feature type="domain" description="Glycosyltransferase 2-like" evidence="2">
    <location>
        <begin position="103"/>
        <end position="265"/>
    </location>
</feature>
<feature type="transmembrane region" description="Helical" evidence="1">
    <location>
        <begin position="20"/>
        <end position="40"/>
    </location>
</feature>
<dbReference type="AlphaFoldDB" id="A0A6V8MWV1"/>
<keyword evidence="1" id="KW-0472">Membrane</keyword>